<gene>
    <name evidence="7" type="ORF">ACA1_159800</name>
</gene>
<dbReference type="AlphaFoldDB" id="L8HA80"/>
<dbReference type="InterPro" id="IPR049704">
    <property type="entry name" value="Aminotrans_3_PPA_site"/>
</dbReference>
<reference evidence="7 8" key="1">
    <citation type="journal article" date="2013" name="Genome Biol.">
        <title>Genome of Acanthamoeba castellanii highlights extensive lateral gene transfer and early evolution of tyrosine kinase signaling.</title>
        <authorList>
            <person name="Clarke M."/>
            <person name="Lohan A.J."/>
            <person name="Liu B."/>
            <person name="Lagkouvardos I."/>
            <person name="Roy S."/>
            <person name="Zafar N."/>
            <person name="Bertelli C."/>
            <person name="Schilde C."/>
            <person name="Kianianmomeni A."/>
            <person name="Burglin T.R."/>
            <person name="Frech C."/>
            <person name="Turcotte B."/>
            <person name="Kopec K.O."/>
            <person name="Synnott J.M."/>
            <person name="Choo C."/>
            <person name="Paponov I."/>
            <person name="Finkler A."/>
            <person name="Soon Heng Tan C."/>
            <person name="Hutchins A.P."/>
            <person name="Weinmeier T."/>
            <person name="Rattei T."/>
            <person name="Chu J.S."/>
            <person name="Gimenez G."/>
            <person name="Irimia M."/>
            <person name="Rigden D.J."/>
            <person name="Fitzpatrick D.A."/>
            <person name="Lorenzo-Morales J."/>
            <person name="Bateman A."/>
            <person name="Chiu C.H."/>
            <person name="Tang P."/>
            <person name="Hegemann P."/>
            <person name="Fromm H."/>
            <person name="Raoult D."/>
            <person name="Greub G."/>
            <person name="Miranda-Saavedra D."/>
            <person name="Chen N."/>
            <person name="Nash P."/>
            <person name="Ginger M.L."/>
            <person name="Horn M."/>
            <person name="Schaap P."/>
            <person name="Caler L."/>
            <person name="Loftus B."/>
        </authorList>
    </citation>
    <scope>NUCLEOTIDE SEQUENCE [LARGE SCALE GENOMIC DNA]</scope>
    <source>
        <strain evidence="7 8">Neff</strain>
    </source>
</reference>
<evidence type="ECO:0000256" key="2">
    <source>
        <dbReference type="ARBA" id="ARBA00008954"/>
    </source>
</evidence>
<dbReference type="Gene3D" id="3.90.1150.10">
    <property type="entry name" value="Aspartate Aminotransferase, domain 1"/>
    <property type="match status" value="2"/>
</dbReference>
<feature type="region of interest" description="Disordered" evidence="6">
    <location>
        <begin position="423"/>
        <end position="456"/>
    </location>
</feature>
<keyword evidence="3 7" id="KW-0032">Aminotransferase</keyword>
<evidence type="ECO:0000313" key="8">
    <source>
        <dbReference type="Proteomes" id="UP000011083"/>
    </source>
</evidence>
<dbReference type="GeneID" id="14923058"/>
<dbReference type="CDD" id="cd00610">
    <property type="entry name" value="OAT_like"/>
    <property type="match status" value="1"/>
</dbReference>
<dbReference type="STRING" id="1257118.L8HA80"/>
<sequence length="609" mass="65196">MEEDTNSELHLWARYVNPVLAGLYAAAGLDKRFVRADGTHLEDSTGRRYLDFLAGYGSVPLGHHPAALWAVVHAAEQSREPIFSIPALLDGAGRLAEALVKAAAAEGNNNDDEAKQQRQLRFAMFANSGSEAVEWAIKLARTHTQRLGFEFVAFGDAAALRAKFEEARDKGAQYAAFLVEPIQGEGGIVVPPAGYLREVRALCTQFGVLLIADEIQTGLGRTGRLFAYQHDDIVPDIVALSKALSGGMYPIGAILYTEDCMSEEYLFKQSSTFAGGSLGCRIGLRTVELITADDGALMRNAAVMGAYLRDGVEALRASDADFARVLTAVRGVGLMLGIEFSGKRETFGHSFLGVLAQQKILERWEQSVMISSYMLNVKGIRLANALNKMNTLRVQPALIVSREECDTFLGALRSHGDAGGLMAHLAGPRTSDDAGDASEASTDGSRSEPSSSSSSSGKRVFVVCARTWDDFRRVDEASFAAFSPGQMRTLAAKLSALLVPWHFTSAQGHEFVFIPSTTEQLESASLEESMGEIAQAVALAASTTSEAVQIGLGGGLSRVLAQAEARTLLDAMGAAHPHARLSHGLPPTESTSAFPAAWSDPSYFPPGLY</sequence>
<protein>
    <submittedName>
        <fullName evidence="7">Aminotransferase, class III superfamily protein</fullName>
    </submittedName>
</protein>
<comment type="similarity">
    <text evidence="2">Belongs to the class-III pyridoxal-phosphate-dependent aminotransferase family.</text>
</comment>
<dbReference type="Proteomes" id="UP000011083">
    <property type="component" value="Unassembled WGS sequence"/>
</dbReference>
<dbReference type="FunFam" id="3.40.640.10:FF:000004">
    <property type="entry name" value="Acetylornithine aminotransferase"/>
    <property type="match status" value="1"/>
</dbReference>
<keyword evidence="4 7" id="KW-0808">Transferase</keyword>
<dbReference type="VEuPathDB" id="AmoebaDB:ACA1_159800"/>
<evidence type="ECO:0000256" key="1">
    <source>
        <dbReference type="ARBA" id="ARBA00001933"/>
    </source>
</evidence>
<dbReference type="GO" id="GO:0030170">
    <property type="term" value="F:pyridoxal phosphate binding"/>
    <property type="evidence" value="ECO:0007669"/>
    <property type="project" value="InterPro"/>
</dbReference>
<name>L8HA80_ACACF</name>
<dbReference type="InterPro" id="IPR015424">
    <property type="entry name" value="PyrdxlP-dep_Trfase"/>
</dbReference>
<organism evidence="7 8">
    <name type="scientific">Acanthamoeba castellanii (strain ATCC 30010 / Neff)</name>
    <dbReference type="NCBI Taxonomy" id="1257118"/>
    <lineage>
        <taxon>Eukaryota</taxon>
        <taxon>Amoebozoa</taxon>
        <taxon>Discosea</taxon>
        <taxon>Longamoebia</taxon>
        <taxon>Centramoebida</taxon>
        <taxon>Acanthamoebidae</taxon>
        <taxon>Acanthamoeba</taxon>
    </lineage>
</organism>
<dbReference type="InterPro" id="IPR050103">
    <property type="entry name" value="Class-III_PLP-dep_AT"/>
</dbReference>
<keyword evidence="8" id="KW-1185">Reference proteome</keyword>
<dbReference type="GO" id="GO:0042802">
    <property type="term" value="F:identical protein binding"/>
    <property type="evidence" value="ECO:0007669"/>
    <property type="project" value="TreeGrafter"/>
</dbReference>
<dbReference type="InterPro" id="IPR015421">
    <property type="entry name" value="PyrdxlP-dep_Trfase_major"/>
</dbReference>
<dbReference type="RefSeq" id="XP_004348590.1">
    <property type="nucleotide sequence ID" value="XM_004348540.1"/>
</dbReference>
<dbReference type="Pfam" id="PF00202">
    <property type="entry name" value="Aminotran_3"/>
    <property type="match status" value="2"/>
</dbReference>
<dbReference type="EMBL" id="KB007890">
    <property type="protein sequence ID" value="ELR22132.1"/>
    <property type="molecule type" value="Genomic_DNA"/>
</dbReference>
<proteinExistence type="inferred from homology"/>
<evidence type="ECO:0000256" key="6">
    <source>
        <dbReference type="SAM" id="MobiDB-lite"/>
    </source>
</evidence>
<comment type="cofactor">
    <cofactor evidence="1">
        <name>pyridoxal 5'-phosphate</name>
        <dbReference type="ChEBI" id="CHEBI:597326"/>
    </cofactor>
</comment>
<dbReference type="OrthoDB" id="425114at2759"/>
<evidence type="ECO:0000256" key="5">
    <source>
        <dbReference type="ARBA" id="ARBA00022898"/>
    </source>
</evidence>
<accession>L8HA80</accession>
<dbReference type="KEGG" id="acan:ACA1_159800"/>
<dbReference type="PANTHER" id="PTHR11986:SF79">
    <property type="entry name" value="ACETYLORNITHINE AMINOTRANSFERASE, MITOCHONDRIAL"/>
    <property type="match status" value="1"/>
</dbReference>
<dbReference type="GO" id="GO:0008483">
    <property type="term" value="F:transaminase activity"/>
    <property type="evidence" value="ECO:0007669"/>
    <property type="project" value="UniProtKB-KW"/>
</dbReference>
<feature type="compositionally biased region" description="Low complexity" evidence="6">
    <location>
        <begin position="441"/>
        <end position="456"/>
    </location>
</feature>
<evidence type="ECO:0000256" key="3">
    <source>
        <dbReference type="ARBA" id="ARBA00022576"/>
    </source>
</evidence>
<evidence type="ECO:0000313" key="7">
    <source>
        <dbReference type="EMBL" id="ELR22132.1"/>
    </source>
</evidence>
<keyword evidence="5" id="KW-0663">Pyridoxal phosphate</keyword>
<dbReference type="PROSITE" id="PS00600">
    <property type="entry name" value="AA_TRANSFER_CLASS_3"/>
    <property type="match status" value="1"/>
</dbReference>
<dbReference type="Gene3D" id="3.40.640.10">
    <property type="entry name" value="Type I PLP-dependent aspartate aminotransferase-like (Major domain)"/>
    <property type="match status" value="2"/>
</dbReference>
<dbReference type="PANTHER" id="PTHR11986">
    <property type="entry name" value="AMINOTRANSFERASE CLASS III"/>
    <property type="match status" value="1"/>
</dbReference>
<dbReference type="SUPFAM" id="SSF53383">
    <property type="entry name" value="PLP-dependent transferases"/>
    <property type="match status" value="1"/>
</dbReference>
<evidence type="ECO:0000256" key="4">
    <source>
        <dbReference type="ARBA" id="ARBA00022679"/>
    </source>
</evidence>
<dbReference type="InterPro" id="IPR015422">
    <property type="entry name" value="PyrdxlP-dep_Trfase_small"/>
</dbReference>
<dbReference type="InterPro" id="IPR005814">
    <property type="entry name" value="Aminotrans_3"/>
</dbReference>